<dbReference type="EMBL" id="LR026969">
    <property type="protein sequence ID" value="VBB84800.1"/>
    <property type="molecule type" value="Genomic_DNA"/>
</dbReference>
<gene>
    <name evidence="3" type="ORF">PODCO_610470</name>
</gene>
<dbReference type="Proteomes" id="UP000280685">
    <property type="component" value="Chromosome 6"/>
</dbReference>
<dbReference type="InterPro" id="IPR011009">
    <property type="entry name" value="Kinase-like_dom_sf"/>
</dbReference>
<reference evidence="3" key="1">
    <citation type="submission" date="2018-02" db="EMBL/GenBank/DDBJ databases">
        <authorList>
            <person name="Silar P."/>
        </authorList>
    </citation>
    <scope>NUCLEOTIDE SEQUENCE [LARGE SCALE GENOMIC DNA]</scope>
    <source>
        <strain evidence="3">T</strain>
    </source>
</reference>
<dbReference type="Gene3D" id="1.10.510.10">
    <property type="entry name" value="Transferase(Phosphotransferase) domain 1"/>
    <property type="match status" value="1"/>
</dbReference>
<keyword evidence="3" id="KW-0418">Kinase</keyword>
<dbReference type="PANTHER" id="PTHR24359:SF1">
    <property type="entry name" value="INHIBITOR OF NUCLEAR FACTOR KAPPA-B KINASE EPSILON SUBUNIT HOMOLOG 1-RELATED"/>
    <property type="match status" value="1"/>
</dbReference>
<dbReference type="PANTHER" id="PTHR24359">
    <property type="entry name" value="SERINE/THREONINE-PROTEIN KINASE SBK1"/>
    <property type="match status" value="1"/>
</dbReference>
<keyword evidence="4" id="KW-1185">Reference proteome</keyword>
<evidence type="ECO:0000256" key="1">
    <source>
        <dbReference type="SAM" id="MobiDB-lite"/>
    </source>
</evidence>
<dbReference type="InterPro" id="IPR000719">
    <property type="entry name" value="Prot_kinase_dom"/>
</dbReference>
<dbReference type="SMART" id="SM00220">
    <property type="entry name" value="S_TKc"/>
    <property type="match status" value="1"/>
</dbReference>
<protein>
    <submittedName>
        <fullName evidence="3">Serine/threonine-protein kinase</fullName>
    </submittedName>
</protein>
<dbReference type="SUPFAM" id="SSF56112">
    <property type="entry name" value="Protein kinase-like (PK-like)"/>
    <property type="match status" value="1"/>
</dbReference>
<evidence type="ECO:0000259" key="2">
    <source>
        <dbReference type="PROSITE" id="PS50011"/>
    </source>
</evidence>
<feature type="region of interest" description="Disordered" evidence="1">
    <location>
        <begin position="561"/>
        <end position="589"/>
    </location>
</feature>
<dbReference type="InterPro" id="IPR008271">
    <property type="entry name" value="Ser/Thr_kinase_AS"/>
</dbReference>
<keyword evidence="3" id="KW-0808">Transferase</keyword>
<evidence type="ECO:0000313" key="3">
    <source>
        <dbReference type="EMBL" id="VBB84800.1"/>
    </source>
</evidence>
<name>A0ABY6SJT8_PODCO</name>
<organism evidence="3 4">
    <name type="scientific">Podospora comata</name>
    <dbReference type="NCBI Taxonomy" id="48703"/>
    <lineage>
        <taxon>Eukaryota</taxon>
        <taxon>Fungi</taxon>
        <taxon>Dikarya</taxon>
        <taxon>Ascomycota</taxon>
        <taxon>Pezizomycotina</taxon>
        <taxon>Sordariomycetes</taxon>
        <taxon>Sordariomycetidae</taxon>
        <taxon>Sordariales</taxon>
        <taxon>Podosporaceae</taxon>
        <taxon>Podospora</taxon>
    </lineage>
</organism>
<dbReference type="CDD" id="cd00180">
    <property type="entry name" value="PKc"/>
    <property type="match status" value="1"/>
</dbReference>
<proteinExistence type="predicted"/>
<dbReference type="Pfam" id="PF00069">
    <property type="entry name" value="Pkinase"/>
    <property type="match status" value="1"/>
</dbReference>
<evidence type="ECO:0000313" key="4">
    <source>
        <dbReference type="Proteomes" id="UP000280685"/>
    </source>
</evidence>
<feature type="domain" description="Protein kinase" evidence="2">
    <location>
        <begin position="180"/>
        <end position="565"/>
    </location>
</feature>
<dbReference type="PROSITE" id="PS00108">
    <property type="entry name" value="PROTEIN_KINASE_ST"/>
    <property type="match status" value="1"/>
</dbReference>
<accession>A0ABY6SJT8</accession>
<dbReference type="Gene3D" id="3.30.200.20">
    <property type="entry name" value="Phosphorylase Kinase, domain 1"/>
    <property type="match status" value="1"/>
</dbReference>
<dbReference type="PROSITE" id="PS50011">
    <property type="entry name" value="PROTEIN_KINASE_DOM"/>
    <property type="match status" value="1"/>
</dbReference>
<sequence>MPLQEEPKFISKEDRKASFLAKKNKKSSLGSDILGNLQKSVFDEHIREFLPNTCMETLLTPAAVRRELHLPDDPELEEEVVNFVMKSAPKLFITSLLAGLTDKDQELATAMMQFETKSVNDNSLPLPDSAFVDEAGEFLEPWTEVSRRSFRRNQWTVLVPIISESNPELDLDPDCILPITEKSRAGESGAFGEVFQVKIHEEHHLNPIMKYDGKRADVAIKVIRPVYRDTTDENELDQLRDEWVREVKAHIEMRNLKHQNIIEFIAAIKRGSDRYLLFRWAEEGSLRKFWEMPEHKRPVVTRELVRAVIMQIQGMADALDKLHNYRYGGGSYRHGDLKPENILCVVGQPSRDGQFGFPILKISDMGLAKHHNIATQLRHNTTTQYTTTRYEPPEVALKSELGRSRRYDMWSFGCVILEMMIWLLYGTDHLERFNSQIIDEGRHRSHWFKVDKDKDEAFVHPHVQATIRALYYDPECKAETALKELLTIVKTKLLVVELDPPATPVSSAAPPRSTNGSRAYSQELMERLDDIVARGKTDESYWFTGASREHIKDLKVDRAPESSFLSPNSAVGGNRPLRPRPPLRPLGENGGGIIPDVGFEDQPSLMVPVITVVEAKTRRDV</sequence>
<dbReference type="GO" id="GO:0016301">
    <property type="term" value="F:kinase activity"/>
    <property type="evidence" value="ECO:0007669"/>
    <property type="project" value="UniProtKB-KW"/>
</dbReference>